<evidence type="ECO:0000313" key="1">
    <source>
        <dbReference type="EMBL" id="GBN74479.1"/>
    </source>
</evidence>
<comment type="caution">
    <text evidence="2">The sequence shown here is derived from an EMBL/GenBank/DDBJ whole genome shotgun (WGS) entry which is preliminary data.</text>
</comment>
<evidence type="ECO:0000313" key="3">
    <source>
        <dbReference type="Proteomes" id="UP000499080"/>
    </source>
</evidence>
<name>A0A4Y2RFG5_ARAVE</name>
<accession>A0A4Y2RFG5</accession>
<dbReference type="EMBL" id="BGPR01016898">
    <property type="protein sequence ID" value="GBN74484.1"/>
    <property type="molecule type" value="Genomic_DNA"/>
</dbReference>
<sequence length="106" mass="11831">MTRTTHELAPPLRTSETTPVEDIRTLSMIKRGTGPIHEGSSVQSCFGPEAETLQLGHHSLLSIVSKEIHITPKNLTSPKKNKLNLAFFFKCCGTKKINNIKLYRKS</sequence>
<organism evidence="2 3">
    <name type="scientific">Araneus ventricosus</name>
    <name type="common">Orbweaver spider</name>
    <name type="synonym">Epeira ventricosa</name>
    <dbReference type="NCBI Taxonomy" id="182803"/>
    <lineage>
        <taxon>Eukaryota</taxon>
        <taxon>Metazoa</taxon>
        <taxon>Ecdysozoa</taxon>
        <taxon>Arthropoda</taxon>
        <taxon>Chelicerata</taxon>
        <taxon>Arachnida</taxon>
        <taxon>Araneae</taxon>
        <taxon>Araneomorphae</taxon>
        <taxon>Entelegynae</taxon>
        <taxon>Araneoidea</taxon>
        <taxon>Araneidae</taxon>
        <taxon>Araneus</taxon>
    </lineage>
</organism>
<proteinExistence type="predicted"/>
<protein>
    <submittedName>
        <fullName evidence="2">Uncharacterized protein</fullName>
    </submittedName>
</protein>
<dbReference type="AlphaFoldDB" id="A0A4Y2RFG5"/>
<gene>
    <name evidence="1" type="ORF">AVEN_21284_1</name>
    <name evidence="2" type="ORF">AVEN_75810_1</name>
</gene>
<evidence type="ECO:0000313" key="2">
    <source>
        <dbReference type="EMBL" id="GBN74484.1"/>
    </source>
</evidence>
<dbReference type="Proteomes" id="UP000499080">
    <property type="component" value="Unassembled WGS sequence"/>
</dbReference>
<dbReference type="EMBL" id="BGPR01016897">
    <property type="protein sequence ID" value="GBN74479.1"/>
    <property type="molecule type" value="Genomic_DNA"/>
</dbReference>
<reference evidence="2 3" key="1">
    <citation type="journal article" date="2019" name="Sci. Rep.">
        <title>Orb-weaving spider Araneus ventricosus genome elucidates the spidroin gene catalogue.</title>
        <authorList>
            <person name="Kono N."/>
            <person name="Nakamura H."/>
            <person name="Ohtoshi R."/>
            <person name="Moran D.A.P."/>
            <person name="Shinohara A."/>
            <person name="Yoshida Y."/>
            <person name="Fujiwara M."/>
            <person name="Mori M."/>
            <person name="Tomita M."/>
            <person name="Arakawa K."/>
        </authorList>
    </citation>
    <scope>NUCLEOTIDE SEQUENCE [LARGE SCALE GENOMIC DNA]</scope>
</reference>
<keyword evidence="3" id="KW-1185">Reference proteome</keyword>